<dbReference type="EMBL" id="VBPA01000052">
    <property type="protein sequence ID" value="TMQ72591.1"/>
    <property type="molecule type" value="Genomic_DNA"/>
</dbReference>
<dbReference type="Proteomes" id="UP000319836">
    <property type="component" value="Unassembled WGS sequence"/>
</dbReference>
<feature type="transmembrane region" description="Helical" evidence="2">
    <location>
        <begin position="121"/>
        <end position="143"/>
    </location>
</feature>
<evidence type="ECO:0000313" key="3">
    <source>
        <dbReference type="EMBL" id="TMQ72591.1"/>
    </source>
</evidence>
<evidence type="ECO:0008006" key="5">
    <source>
        <dbReference type="Google" id="ProtNLM"/>
    </source>
</evidence>
<keyword evidence="2" id="KW-1133">Transmembrane helix</keyword>
<feature type="transmembrane region" description="Helical" evidence="2">
    <location>
        <begin position="28"/>
        <end position="49"/>
    </location>
</feature>
<feature type="transmembrane region" description="Helical" evidence="2">
    <location>
        <begin position="155"/>
        <end position="178"/>
    </location>
</feature>
<dbReference type="AlphaFoldDB" id="A0A538U9L2"/>
<feature type="region of interest" description="Disordered" evidence="1">
    <location>
        <begin position="291"/>
        <end position="310"/>
    </location>
</feature>
<organism evidence="3 4">
    <name type="scientific">Eiseniibacteriota bacterium</name>
    <dbReference type="NCBI Taxonomy" id="2212470"/>
    <lineage>
        <taxon>Bacteria</taxon>
        <taxon>Candidatus Eiseniibacteriota</taxon>
    </lineage>
</organism>
<evidence type="ECO:0000313" key="4">
    <source>
        <dbReference type="Proteomes" id="UP000319836"/>
    </source>
</evidence>
<protein>
    <recommendedName>
        <fullName evidence="5">DUF4013 domain-containing protein</fullName>
    </recommendedName>
</protein>
<gene>
    <name evidence="3" type="ORF">E6K80_02470</name>
</gene>
<sequence>MSDRSHRLPISTRRAFALAFDLAVRRDALHSLVLPVLMRAPWAIALAPLPPLDSVDDLSPVLAIGSLTLIGDFVTLLVIGAMLRFRARSVFNAPRVVRPAPAGECYARGLRRIPWLFTTEVVRNGVLGLAAYCTFLPTAYLRLSPTTFFEDLSHNFLQLAVALSLLVPTLFIGFRLGVATESIVLDERDLAGAFQRSFRMMRGHFERWFELVAASGALVLGLALLVALLGVLVPSMSDATQVSLFWLLVIAATPIIQYAWTFFYLRLVEIDEPMIEVGPLYATKTEPKTMAESVAAPGTSPSDRPNGARV</sequence>
<keyword evidence="2" id="KW-0812">Transmembrane</keyword>
<feature type="transmembrane region" description="Helical" evidence="2">
    <location>
        <begin position="61"/>
        <end position="85"/>
    </location>
</feature>
<evidence type="ECO:0000256" key="1">
    <source>
        <dbReference type="SAM" id="MobiDB-lite"/>
    </source>
</evidence>
<comment type="caution">
    <text evidence="3">The sequence shown here is derived from an EMBL/GenBank/DDBJ whole genome shotgun (WGS) entry which is preliminary data.</text>
</comment>
<name>A0A538U9L2_UNCEI</name>
<proteinExistence type="predicted"/>
<accession>A0A538U9L2</accession>
<feature type="transmembrane region" description="Helical" evidence="2">
    <location>
        <begin position="208"/>
        <end position="232"/>
    </location>
</feature>
<evidence type="ECO:0000256" key="2">
    <source>
        <dbReference type="SAM" id="Phobius"/>
    </source>
</evidence>
<keyword evidence="2" id="KW-0472">Membrane</keyword>
<feature type="transmembrane region" description="Helical" evidence="2">
    <location>
        <begin position="244"/>
        <end position="265"/>
    </location>
</feature>
<reference evidence="3 4" key="1">
    <citation type="journal article" date="2019" name="Nat. Microbiol.">
        <title>Mediterranean grassland soil C-N compound turnover is dependent on rainfall and depth, and is mediated by genomically divergent microorganisms.</title>
        <authorList>
            <person name="Diamond S."/>
            <person name="Andeer P.F."/>
            <person name="Li Z."/>
            <person name="Crits-Christoph A."/>
            <person name="Burstein D."/>
            <person name="Anantharaman K."/>
            <person name="Lane K.R."/>
            <person name="Thomas B.C."/>
            <person name="Pan C."/>
            <person name="Northen T.R."/>
            <person name="Banfield J.F."/>
        </authorList>
    </citation>
    <scope>NUCLEOTIDE SEQUENCE [LARGE SCALE GENOMIC DNA]</scope>
    <source>
        <strain evidence="3">WS_10</strain>
    </source>
</reference>